<reference evidence="2 3" key="1">
    <citation type="submission" date="2024-02" db="EMBL/GenBank/DDBJ databases">
        <title>First draft genome assembly of two strains of Seiridium cardinale.</title>
        <authorList>
            <person name="Emiliani G."/>
            <person name="Scali E."/>
        </authorList>
    </citation>
    <scope>NUCLEOTIDE SEQUENCE [LARGE SCALE GENOMIC DNA]</scope>
    <source>
        <strain evidence="2 3">BM-138-000479</strain>
    </source>
</reference>
<organism evidence="2 3">
    <name type="scientific">Seiridium cardinale</name>
    <dbReference type="NCBI Taxonomy" id="138064"/>
    <lineage>
        <taxon>Eukaryota</taxon>
        <taxon>Fungi</taxon>
        <taxon>Dikarya</taxon>
        <taxon>Ascomycota</taxon>
        <taxon>Pezizomycotina</taxon>
        <taxon>Sordariomycetes</taxon>
        <taxon>Xylariomycetidae</taxon>
        <taxon>Amphisphaeriales</taxon>
        <taxon>Sporocadaceae</taxon>
        <taxon>Seiridium</taxon>
    </lineage>
</organism>
<accession>A0ABR2XCV3</accession>
<feature type="compositionally biased region" description="Basic and acidic residues" evidence="1">
    <location>
        <begin position="199"/>
        <end position="216"/>
    </location>
</feature>
<name>A0ABR2XCV3_9PEZI</name>
<sequence length="300" mass="32776">MPTPTNFRAKAPPTLRRTAAENRQHETPSRETLPGILQDPARYLPPKNRQALSEAVDRRNSRPGLGSIGPSSYTSASRVGPASGSQEAVRGGRATRRPGNHHRNSRQSVQQKARQQDSRNSFIHLSQHQVGTQEHNSHLDRFSDSPANAPRAGITIPRSHQDNIDGYAPSPSHASSNPIARVVDRPALRISIEPGVIDGTRDENDDKDETKDKEGAVAPVHADEVARRLQAAHEANSKIIAQAAQGTSLAVLEMDLEKACNLAFKSGDAKILEQMVFDLGAKIAANDDRHWAQLESMLEY</sequence>
<feature type="compositionally biased region" description="Polar residues" evidence="1">
    <location>
        <begin position="106"/>
        <end position="134"/>
    </location>
</feature>
<proteinExistence type="predicted"/>
<dbReference type="Proteomes" id="UP001465668">
    <property type="component" value="Unassembled WGS sequence"/>
</dbReference>
<feature type="compositionally biased region" description="Basic and acidic residues" evidence="1">
    <location>
        <begin position="18"/>
        <end position="29"/>
    </location>
</feature>
<evidence type="ECO:0000313" key="3">
    <source>
        <dbReference type="Proteomes" id="UP001465668"/>
    </source>
</evidence>
<dbReference type="EMBL" id="JARVKM010000073">
    <property type="protein sequence ID" value="KAK9771587.1"/>
    <property type="molecule type" value="Genomic_DNA"/>
</dbReference>
<feature type="region of interest" description="Disordered" evidence="1">
    <location>
        <begin position="1"/>
        <end position="216"/>
    </location>
</feature>
<evidence type="ECO:0000313" key="2">
    <source>
        <dbReference type="EMBL" id="KAK9771587.1"/>
    </source>
</evidence>
<feature type="compositionally biased region" description="Basic residues" evidence="1">
    <location>
        <begin position="93"/>
        <end position="105"/>
    </location>
</feature>
<evidence type="ECO:0000256" key="1">
    <source>
        <dbReference type="SAM" id="MobiDB-lite"/>
    </source>
</evidence>
<protein>
    <submittedName>
        <fullName evidence="2">Uncharacterized protein</fullName>
    </submittedName>
</protein>
<keyword evidence="3" id="KW-1185">Reference proteome</keyword>
<comment type="caution">
    <text evidence="2">The sequence shown here is derived from an EMBL/GenBank/DDBJ whole genome shotgun (WGS) entry which is preliminary data.</text>
</comment>
<gene>
    <name evidence="2" type="ORF">SCAR479_11791</name>
</gene>